<gene>
    <name evidence="1" type="primary">clpS</name>
    <name evidence="4" type="ORF">DTL42_06935</name>
</gene>
<evidence type="ECO:0000256" key="2">
    <source>
        <dbReference type="SAM" id="MobiDB-lite"/>
    </source>
</evidence>
<proteinExistence type="inferred from homology"/>
<organism evidence="4 5">
    <name type="scientific">Bremerella cremea</name>
    <dbReference type="NCBI Taxonomy" id="1031537"/>
    <lineage>
        <taxon>Bacteria</taxon>
        <taxon>Pseudomonadati</taxon>
        <taxon>Planctomycetota</taxon>
        <taxon>Planctomycetia</taxon>
        <taxon>Pirellulales</taxon>
        <taxon>Pirellulaceae</taxon>
        <taxon>Bremerella</taxon>
    </lineage>
</organism>
<sequence>MSYPIGIWWRVVYNRKRRNYLPTGKAVQYNTIRRNWTFHPVLGESIRSTSPSNSFTWTFEKVPVGDSNTSVAEPGEATVVSTKTEPKKKPKPKRQPRYHVVLWNDDDHTYEYVILMMHELFGHPVEKGFQIAKTVDSDGRAICLTTTKEHAELKREQIHAYGKDELIARCRGSMSSTIEPEC</sequence>
<comment type="subunit">
    <text evidence="1">Binds to the N-terminal domain of the chaperone ClpA.</text>
</comment>
<dbReference type="Pfam" id="PF02617">
    <property type="entry name" value="ClpS"/>
    <property type="match status" value="1"/>
</dbReference>
<dbReference type="InterPro" id="IPR022935">
    <property type="entry name" value="ClpS"/>
</dbReference>
<accession>A0A368KYU5</accession>
<dbReference type="GO" id="GO:0030163">
    <property type="term" value="P:protein catabolic process"/>
    <property type="evidence" value="ECO:0007669"/>
    <property type="project" value="InterPro"/>
</dbReference>
<feature type="domain" description="Adaptor protein ClpS core" evidence="3">
    <location>
        <begin position="93"/>
        <end position="163"/>
    </location>
</feature>
<dbReference type="GO" id="GO:0008233">
    <property type="term" value="F:peptidase activity"/>
    <property type="evidence" value="ECO:0007669"/>
    <property type="project" value="UniProtKB-KW"/>
</dbReference>
<dbReference type="EMBL" id="QPEX01000010">
    <property type="protein sequence ID" value="RCS54844.1"/>
    <property type="molecule type" value="Genomic_DNA"/>
</dbReference>
<evidence type="ECO:0000313" key="5">
    <source>
        <dbReference type="Proteomes" id="UP000253562"/>
    </source>
</evidence>
<dbReference type="PANTHER" id="PTHR33473">
    <property type="entry name" value="ATP-DEPENDENT CLP PROTEASE ADAPTER PROTEIN CLPS1, CHLOROPLASTIC"/>
    <property type="match status" value="1"/>
</dbReference>
<evidence type="ECO:0000313" key="4">
    <source>
        <dbReference type="EMBL" id="RCS54844.1"/>
    </source>
</evidence>
<dbReference type="HAMAP" id="MF_00302">
    <property type="entry name" value="ClpS"/>
    <property type="match status" value="1"/>
</dbReference>
<comment type="similarity">
    <text evidence="1">Belongs to the ClpS family.</text>
</comment>
<dbReference type="GO" id="GO:0006508">
    <property type="term" value="P:proteolysis"/>
    <property type="evidence" value="ECO:0007669"/>
    <property type="project" value="UniProtKB-UniRule"/>
</dbReference>
<dbReference type="Gene3D" id="3.30.1390.10">
    <property type="match status" value="1"/>
</dbReference>
<evidence type="ECO:0000259" key="3">
    <source>
        <dbReference type="Pfam" id="PF02617"/>
    </source>
</evidence>
<feature type="compositionally biased region" description="Basic residues" evidence="2">
    <location>
        <begin position="86"/>
        <end position="95"/>
    </location>
</feature>
<feature type="region of interest" description="Disordered" evidence="2">
    <location>
        <begin position="68"/>
        <end position="95"/>
    </location>
</feature>
<dbReference type="AlphaFoldDB" id="A0A368KYU5"/>
<protein>
    <recommendedName>
        <fullName evidence="1">ATP-dependent Clp protease adapter protein ClpS</fullName>
    </recommendedName>
</protein>
<dbReference type="Proteomes" id="UP000253562">
    <property type="component" value="Unassembled WGS sequence"/>
</dbReference>
<dbReference type="InterPro" id="IPR014719">
    <property type="entry name" value="Ribosomal_bL12_C/ClpS-like"/>
</dbReference>
<keyword evidence="4" id="KW-0378">Hydrolase</keyword>
<dbReference type="PANTHER" id="PTHR33473:SF17">
    <property type="entry name" value="ATP-DEPENDENT CLP PROTEASE ADAPTER PROTEIN CLPS1, CHLOROPLASTIC"/>
    <property type="match status" value="1"/>
</dbReference>
<dbReference type="SUPFAM" id="SSF54736">
    <property type="entry name" value="ClpS-like"/>
    <property type="match status" value="1"/>
</dbReference>
<comment type="caution">
    <text evidence="4">The sequence shown here is derived from an EMBL/GenBank/DDBJ whole genome shotgun (WGS) entry which is preliminary data.</text>
</comment>
<reference evidence="4 5" key="1">
    <citation type="submission" date="2018-07" db="EMBL/GenBank/DDBJ databases">
        <title>Comparative genomes isolates from brazilian mangrove.</title>
        <authorList>
            <person name="De Araujo J.E."/>
            <person name="Taketani R.G."/>
            <person name="Silva M.C.P."/>
            <person name="Lourenco M.V."/>
            <person name="Oliveira V.M."/>
            <person name="Andreote F.D."/>
        </authorList>
    </citation>
    <scope>NUCLEOTIDE SEQUENCE [LARGE SCALE GENOMIC DNA]</scope>
    <source>
        <strain evidence="4 5">HEX PRIS-MGV</strain>
    </source>
</reference>
<dbReference type="InterPro" id="IPR003769">
    <property type="entry name" value="ClpS_core"/>
</dbReference>
<comment type="function">
    <text evidence="1">Involved in the modulation of the specificity of the ClpAP-mediated ATP-dependent protein degradation.</text>
</comment>
<dbReference type="OrthoDB" id="286350at2"/>
<keyword evidence="4" id="KW-0645">Protease</keyword>
<name>A0A368KYU5_9BACT</name>
<evidence type="ECO:0000256" key="1">
    <source>
        <dbReference type="HAMAP-Rule" id="MF_00302"/>
    </source>
</evidence>